<keyword evidence="3" id="KW-1185">Reference proteome</keyword>
<feature type="transmembrane region" description="Helical" evidence="1">
    <location>
        <begin position="12"/>
        <end position="31"/>
    </location>
</feature>
<evidence type="ECO:0000313" key="2">
    <source>
        <dbReference type="EMBL" id="GGH92281.1"/>
    </source>
</evidence>
<comment type="caution">
    <text evidence="2">The sequence shown here is derived from an EMBL/GenBank/DDBJ whole genome shotgun (WGS) entry which is preliminary data.</text>
</comment>
<protein>
    <submittedName>
        <fullName evidence="2">Uncharacterized protein</fullName>
    </submittedName>
</protein>
<evidence type="ECO:0000256" key="1">
    <source>
        <dbReference type="SAM" id="Phobius"/>
    </source>
</evidence>
<proteinExistence type="predicted"/>
<feature type="transmembrane region" description="Helical" evidence="1">
    <location>
        <begin position="43"/>
        <end position="63"/>
    </location>
</feature>
<reference evidence="3" key="1">
    <citation type="journal article" date="2019" name="Int. J. Syst. Evol. Microbiol.">
        <title>The Global Catalogue of Microorganisms (GCM) 10K type strain sequencing project: providing services to taxonomists for standard genome sequencing and annotation.</title>
        <authorList>
            <consortium name="The Broad Institute Genomics Platform"/>
            <consortium name="The Broad Institute Genome Sequencing Center for Infectious Disease"/>
            <person name="Wu L."/>
            <person name="Ma J."/>
        </authorList>
    </citation>
    <scope>NUCLEOTIDE SEQUENCE [LARGE SCALE GENOMIC DNA]</scope>
    <source>
        <strain evidence="3">CGMCC 1.12778</strain>
    </source>
</reference>
<gene>
    <name evidence="2" type="ORF">GCM10007170_10460</name>
</gene>
<organism evidence="2 3">
    <name type="scientific">Arthrobacter liuii</name>
    <dbReference type="NCBI Taxonomy" id="1476996"/>
    <lineage>
        <taxon>Bacteria</taxon>
        <taxon>Bacillati</taxon>
        <taxon>Actinomycetota</taxon>
        <taxon>Actinomycetes</taxon>
        <taxon>Micrococcales</taxon>
        <taxon>Micrococcaceae</taxon>
        <taxon>Arthrobacter</taxon>
    </lineage>
</organism>
<evidence type="ECO:0000313" key="3">
    <source>
        <dbReference type="Proteomes" id="UP000643279"/>
    </source>
</evidence>
<name>A0ABQ2AN33_9MICC</name>
<dbReference type="EMBL" id="BMFW01000003">
    <property type="protein sequence ID" value="GGH92281.1"/>
    <property type="molecule type" value="Genomic_DNA"/>
</dbReference>
<accession>A0ABQ2AN33</accession>
<keyword evidence="1" id="KW-0472">Membrane</keyword>
<dbReference type="Proteomes" id="UP000643279">
    <property type="component" value="Unassembled WGS sequence"/>
</dbReference>
<sequence length="183" mass="20174">MTSLPRSQGVRPGVIGLISLIAVCLAGIAYVTSQLLVRPNGWAGIPFLILLTMGIVSFVRGLVTRIRTLTAVNKGDYAIQKTLSLTEAFVNLHGMSPQEALHRCFDEMDAANGYEGRVMEANRLTALLKRTFARSHVRCSVSVVENSLRISFELVEGGAIWADGGRFEREIHRLARRLHSRAQ</sequence>
<keyword evidence="1" id="KW-0812">Transmembrane</keyword>
<keyword evidence="1" id="KW-1133">Transmembrane helix</keyword>